<organism evidence="1 2">
    <name type="scientific">Acaulospora colombiana</name>
    <dbReference type="NCBI Taxonomy" id="27376"/>
    <lineage>
        <taxon>Eukaryota</taxon>
        <taxon>Fungi</taxon>
        <taxon>Fungi incertae sedis</taxon>
        <taxon>Mucoromycota</taxon>
        <taxon>Glomeromycotina</taxon>
        <taxon>Glomeromycetes</taxon>
        <taxon>Diversisporales</taxon>
        <taxon>Acaulosporaceae</taxon>
        <taxon>Acaulospora</taxon>
    </lineage>
</organism>
<dbReference type="Proteomes" id="UP000789525">
    <property type="component" value="Unassembled WGS sequence"/>
</dbReference>
<dbReference type="EMBL" id="CAJVPT010005905">
    <property type="protein sequence ID" value="CAG8525280.1"/>
    <property type="molecule type" value="Genomic_DNA"/>
</dbReference>
<evidence type="ECO:0000313" key="1">
    <source>
        <dbReference type="EMBL" id="CAG8525280.1"/>
    </source>
</evidence>
<gene>
    <name evidence="1" type="ORF">ACOLOM_LOCUS3837</name>
</gene>
<accession>A0ACA9LEU4</accession>
<keyword evidence="2" id="KW-1185">Reference proteome</keyword>
<protein>
    <submittedName>
        <fullName evidence="1">16450_t:CDS:1</fullName>
    </submittedName>
</protein>
<comment type="caution">
    <text evidence="1">The sequence shown here is derived from an EMBL/GenBank/DDBJ whole genome shotgun (WGS) entry which is preliminary data.</text>
</comment>
<evidence type="ECO:0000313" key="2">
    <source>
        <dbReference type="Proteomes" id="UP000789525"/>
    </source>
</evidence>
<name>A0ACA9LEU4_9GLOM</name>
<reference evidence="1" key="1">
    <citation type="submission" date="2021-06" db="EMBL/GenBank/DDBJ databases">
        <authorList>
            <person name="Kallberg Y."/>
            <person name="Tangrot J."/>
            <person name="Rosling A."/>
        </authorList>
    </citation>
    <scope>NUCLEOTIDE SEQUENCE</scope>
    <source>
        <strain evidence="1">CL356</strain>
    </source>
</reference>
<proteinExistence type="predicted"/>
<sequence>MEDIISVTPVYCPTKRKFAPEDPFFGLGNLEARAQWLTKNIFVHSTYDSQVVKEELARLVNRGKKGRSDPCFEPTSKISLPNNTEESQKTPSETSDAESIRVMDVDTITESMSKLTIPKIPKVISFGRGHLNNGIGFSSRGNRTKEKKIIETETNDRQVGRDKKECDETLQKEMEDVEFEDQGSMIY</sequence>